<dbReference type="RefSeq" id="XP_030977971.1">
    <property type="nucleotide sequence ID" value="XM_031129344.1"/>
</dbReference>
<organism evidence="1 2">
    <name type="scientific">Pyricularia grisea</name>
    <name type="common">Crabgrass-specific blast fungus</name>
    <name type="synonym">Magnaporthe grisea</name>
    <dbReference type="NCBI Taxonomy" id="148305"/>
    <lineage>
        <taxon>Eukaryota</taxon>
        <taxon>Fungi</taxon>
        <taxon>Dikarya</taxon>
        <taxon>Ascomycota</taxon>
        <taxon>Pezizomycotina</taxon>
        <taxon>Sordariomycetes</taxon>
        <taxon>Sordariomycetidae</taxon>
        <taxon>Magnaporthales</taxon>
        <taxon>Pyriculariaceae</taxon>
        <taxon>Pyricularia</taxon>
    </lineage>
</organism>
<reference evidence="2" key="2">
    <citation type="submission" date="2019-10" db="EMBL/GenBank/DDBJ databases">
        <authorList>
            <consortium name="NCBI Genome Project"/>
        </authorList>
    </citation>
    <scope>NUCLEOTIDE SEQUENCE</scope>
    <source>
        <strain evidence="2">NI907</strain>
    </source>
</reference>
<evidence type="ECO:0000313" key="2">
    <source>
        <dbReference type="RefSeq" id="XP_030977971.1"/>
    </source>
</evidence>
<dbReference type="Proteomes" id="UP000515153">
    <property type="component" value="Unplaced"/>
</dbReference>
<dbReference type="KEGG" id="pgri:PgNI_09360"/>
<reference evidence="2" key="3">
    <citation type="submission" date="2025-08" db="UniProtKB">
        <authorList>
            <consortium name="RefSeq"/>
        </authorList>
    </citation>
    <scope>IDENTIFICATION</scope>
    <source>
        <strain evidence="2">NI907</strain>
    </source>
</reference>
<gene>
    <name evidence="2" type="ORF">PgNI_09360</name>
</gene>
<protein>
    <submittedName>
        <fullName evidence="2">Uncharacterized protein</fullName>
    </submittedName>
</protein>
<name>A0A6P8AST7_PYRGI</name>
<dbReference type="AlphaFoldDB" id="A0A6P8AST7"/>
<accession>A0A6P8AST7</accession>
<sequence>MHTVRTLTGSGRDMLDPAFRVVGFGDESHIVTVVTHCRALWVTDPAIGKSEGEGGGEQAASNTTPNPFRFVGRLQLGEGEESYIDAPRNPDTDTIDTPWRQEIHKTFAHVFYDVMNYLPSVNCTVGHYHPPKHQVLGVPSVASQSNWDNSEVEVQAAVCKKWETNMLLIPTFLAPGVTIRATVQDDQDDQGEQERELGIFDKSKEHKFEIWYLRRDVTIRLYVEGDNAQKNSIAAVLVLGELCVDDHGQPEDFCNHDI</sequence>
<dbReference type="GeneID" id="41964252"/>
<proteinExistence type="predicted"/>
<reference evidence="2" key="1">
    <citation type="journal article" date="2019" name="Mol. Biol. Evol.">
        <title>Blast fungal genomes show frequent chromosomal changes, gene gains and losses, and effector gene turnover.</title>
        <authorList>
            <person name="Gomez Luciano L.B."/>
            <person name="Jason Tsai I."/>
            <person name="Chuma I."/>
            <person name="Tosa Y."/>
            <person name="Chen Y.H."/>
            <person name="Li J.Y."/>
            <person name="Li M.Y."/>
            <person name="Jade Lu M.Y."/>
            <person name="Nakayashiki H."/>
            <person name="Li W.H."/>
        </authorList>
    </citation>
    <scope>NUCLEOTIDE SEQUENCE</scope>
    <source>
        <strain evidence="2">NI907</strain>
    </source>
</reference>
<keyword evidence="1" id="KW-1185">Reference proteome</keyword>
<evidence type="ECO:0000313" key="1">
    <source>
        <dbReference type="Proteomes" id="UP000515153"/>
    </source>
</evidence>